<gene>
    <name evidence="2" type="ORF">E5139_07835</name>
</gene>
<dbReference type="AlphaFoldDB" id="A0A4D6KE05"/>
<accession>A0A4D6KE05</accession>
<reference evidence="2 3" key="1">
    <citation type="submission" date="2019-04" db="EMBL/GenBank/DDBJ databases">
        <title>Complete genome sequence of Arthrobacter sp. ZXY-2 associated with effective atrazine degradation and salt adaptation.</title>
        <authorList>
            <person name="Zhao X."/>
        </authorList>
    </citation>
    <scope>NUCLEOTIDE SEQUENCE [LARGE SCALE GENOMIC DNA]</scope>
    <source>
        <strain evidence="3">ZP60</strain>
    </source>
</reference>
<feature type="compositionally biased region" description="Acidic residues" evidence="1">
    <location>
        <begin position="185"/>
        <end position="200"/>
    </location>
</feature>
<evidence type="ECO:0000313" key="2">
    <source>
        <dbReference type="EMBL" id="QCD65552.1"/>
    </source>
</evidence>
<dbReference type="GeneID" id="42178837"/>
<feature type="region of interest" description="Disordered" evidence="1">
    <location>
        <begin position="176"/>
        <end position="200"/>
    </location>
</feature>
<protein>
    <submittedName>
        <fullName evidence="2">Conditioned medium-induced protein 4</fullName>
    </submittedName>
</protein>
<proteinExistence type="predicted"/>
<sequence>MDEKTEELRDIFVDVAGEDTVTERQEDGHGSLLSDEGGVEERLLTVIDRLCERFEVDTSLSDEALVTVVRRYYEGDDDAAIADAVDADTDVVTRARIDLHLLRDEDTDAPFDLARLREADTAETVREEFDLTEAELARYRRVVTAQTRARQVSGRFQSEYEDVLHDAGIGTVLTDGVRDDGLGEATEDIGSLEEDADVDF</sequence>
<evidence type="ECO:0000313" key="3">
    <source>
        <dbReference type="Proteomes" id="UP000297053"/>
    </source>
</evidence>
<name>A0A4D6KE05_9EURY</name>
<dbReference type="OMA" id="ELDFKMP"/>
<dbReference type="KEGG" id="halz:E5139_07835"/>
<dbReference type="EMBL" id="CP039375">
    <property type="protein sequence ID" value="QCD65552.1"/>
    <property type="molecule type" value="Genomic_DNA"/>
</dbReference>
<reference evidence="2 3" key="2">
    <citation type="submission" date="2019-04" db="EMBL/GenBank/DDBJ databases">
        <authorList>
            <person name="Yang S."/>
            <person name="Wei W."/>
        </authorList>
    </citation>
    <scope>NUCLEOTIDE SEQUENCE [LARGE SCALE GENOMIC DNA]</scope>
    <source>
        <strain evidence="3">ZP60</strain>
    </source>
</reference>
<evidence type="ECO:0000256" key="1">
    <source>
        <dbReference type="SAM" id="MobiDB-lite"/>
    </source>
</evidence>
<dbReference type="RefSeq" id="WP_015761910.1">
    <property type="nucleotide sequence ID" value="NZ_CP039375.1"/>
</dbReference>
<dbReference type="Proteomes" id="UP000297053">
    <property type="component" value="Chromosome"/>
</dbReference>
<organism evidence="2 3">
    <name type="scientific">Halomicrobium mukohataei</name>
    <dbReference type="NCBI Taxonomy" id="57705"/>
    <lineage>
        <taxon>Archaea</taxon>
        <taxon>Methanobacteriati</taxon>
        <taxon>Methanobacteriota</taxon>
        <taxon>Stenosarchaea group</taxon>
        <taxon>Halobacteria</taxon>
        <taxon>Halobacteriales</taxon>
        <taxon>Haloarculaceae</taxon>
        <taxon>Halomicrobium</taxon>
    </lineage>
</organism>